<evidence type="ECO:0000256" key="1">
    <source>
        <dbReference type="SAM" id="MobiDB-lite"/>
    </source>
</evidence>
<dbReference type="AlphaFoldDB" id="A0AAV7TRB7"/>
<evidence type="ECO:0000313" key="3">
    <source>
        <dbReference type="Proteomes" id="UP001066276"/>
    </source>
</evidence>
<reference evidence="2" key="1">
    <citation type="journal article" date="2022" name="bioRxiv">
        <title>Sequencing and chromosome-scale assembly of the giantPleurodeles waltlgenome.</title>
        <authorList>
            <person name="Brown T."/>
            <person name="Elewa A."/>
            <person name="Iarovenko S."/>
            <person name="Subramanian E."/>
            <person name="Araus A.J."/>
            <person name="Petzold A."/>
            <person name="Susuki M."/>
            <person name="Suzuki K.-i.T."/>
            <person name="Hayashi T."/>
            <person name="Toyoda A."/>
            <person name="Oliveira C."/>
            <person name="Osipova E."/>
            <person name="Leigh N.D."/>
            <person name="Simon A."/>
            <person name="Yun M.H."/>
        </authorList>
    </citation>
    <scope>NUCLEOTIDE SEQUENCE</scope>
    <source>
        <strain evidence="2">20211129_DDA</strain>
        <tissue evidence="2">Liver</tissue>
    </source>
</reference>
<keyword evidence="3" id="KW-1185">Reference proteome</keyword>
<accession>A0AAV7TRB7</accession>
<organism evidence="2 3">
    <name type="scientific">Pleurodeles waltl</name>
    <name type="common">Iberian ribbed newt</name>
    <dbReference type="NCBI Taxonomy" id="8319"/>
    <lineage>
        <taxon>Eukaryota</taxon>
        <taxon>Metazoa</taxon>
        <taxon>Chordata</taxon>
        <taxon>Craniata</taxon>
        <taxon>Vertebrata</taxon>
        <taxon>Euteleostomi</taxon>
        <taxon>Amphibia</taxon>
        <taxon>Batrachia</taxon>
        <taxon>Caudata</taxon>
        <taxon>Salamandroidea</taxon>
        <taxon>Salamandridae</taxon>
        <taxon>Pleurodelinae</taxon>
        <taxon>Pleurodeles</taxon>
    </lineage>
</organism>
<protein>
    <submittedName>
        <fullName evidence="2">Uncharacterized protein</fullName>
    </submittedName>
</protein>
<proteinExistence type="predicted"/>
<comment type="caution">
    <text evidence="2">The sequence shown here is derived from an EMBL/GenBank/DDBJ whole genome shotgun (WGS) entry which is preliminary data.</text>
</comment>
<evidence type="ECO:0000313" key="2">
    <source>
        <dbReference type="EMBL" id="KAJ1178766.1"/>
    </source>
</evidence>
<sequence length="269" mass="28167">MSPKCVLSTDSPSPAVGRAVPPILLYRLQRLLPPFGAVRATTTTAGRAFATSLFPGATSVHPWAPGAHSGQAGLSHTAPQSSASSQYSFSHFCGAAKSSRSPYRASAARSRGYLLTTSPPAPQGPVKRCGTQSSPAPGRRPRSRTSCACPFLSREHRRPHSPPPPGPAGQGHHRHRRWAGVQPAAPHHPLDHGRGTAAGSNCVRPCHRPPAGPVQGLAALILRVPRAAPRRCSRPPPLWPAFCGGLGSLHCAASGPGRPSTPQSWPRPI</sequence>
<gene>
    <name evidence="2" type="ORF">NDU88_004008</name>
</gene>
<feature type="region of interest" description="Disordered" evidence="1">
    <location>
        <begin position="114"/>
        <end position="176"/>
    </location>
</feature>
<dbReference type="Proteomes" id="UP001066276">
    <property type="component" value="Chromosome 3_2"/>
</dbReference>
<dbReference type="EMBL" id="JANPWB010000006">
    <property type="protein sequence ID" value="KAJ1178766.1"/>
    <property type="molecule type" value="Genomic_DNA"/>
</dbReference>
<name>A0AAV7TRB7_PLEWA</name>